<dbReference type="AlphaFoldDB" id="A0A7Z0J5B1"/>
<proteinExistence type="predicted"/>
<feature type="transmembrane region" description="Helical" evidence="1">
    <location>
        <begin position="20"/>
        <end position="39"/>
    </location>
</feature>
<dbReference type="Proteomes" id="UP000537260">
    <property type="component" value="Unassembled WGS sequence"/>
</dbReference>
<keyword evidence="3" id="KW-1185">Reference proteome</keyword>
<comment type="caution">
    <text evidence="2">The sequence shown here is derived from an EMBL/GenBank/DDBJ whole genome shotgun (WGS) entry which is preliminary data.</text>
</comment>
<keyword evidence="1" id="KW-0472">Membrane</keyword>
<reference evidence="2 3" key="1">
    <citation type="submission" date="2020-07" db="EMBL/GenBank/DDBJ databases">
        <title>Sequencing the genomes of 1000 actinobacteria strains.</title>
        <authorList>
            <person name="Klenk H.-P."/>
        </authorList>
    </citation>
    <scope>NUCLEOTIDE SEQUENCE [LARGE SCALE GENOMIC DNA]</scope>
    <source>
        <strain evidence="2 3">LI1</strain>
    </source>
</reference>
<name>A0A7Z0J5B1_9MICO</name>
<evidence type="ECO:0000256" key="1">
    <source>
        <dbReference type="SAM" id="Phobius"/>
    </source>
</evidence>
<sequence length="198" mass="20938">MTVFTRRPSAGSSVHAVPGLIMTVTGLVTISALLLCGCVSTPVPRPSVQATAPGPIFASNEEALRAATEAYSGYNEMSDRILREGGAGPDRIREFTSKEMAEIEIESYTNLAAEGRRMTGETSFSNVTLQSVVDGTVSVYVCSDLSQVEMLDSRGISTVPAGRADRFPTVVSLSPDRFASSRLVVAAVELWEGSGVCP</sequence>
<organism evidence="2 3">
    <name type="scientific">Glaciibacter psychrotolerans</name>
    <dbReference type="NCBI Taxonomy" id="670054"/>
    <lineage>
        <taxon>Bacteria</taxon>
        <taxon>Bacillati</taxon>
        <taxon>Actinomycetota</taxon>
        <taxon>Actinomycetes</taxon>
        <taxon>Micrococcales</taxon>
        <taxon>Microbacteriaceae</taxon>
        <taxon>Glaciibacter</taxon>
    </lineage>
</organism>
<keyword evidence="1" id="KW-1133">Transmembrane helix</keyword>
<protein>
    <submittedName>
        <fullName evidence="2">Uncharacterized protein</fullName>
    </submittedName>
</protein>
<dbReference type="RefSeq" id="WP_179577595.1">
    <property type="nucleotide sequence ID" value="NZ_JACCFM010000001.1"/>
</dbReference>
<dbReference type="EMBL" id="JACCFM010000001">
    <property type="protein sequence ID" value="NYJ18728.1"/>
    <property type="molecule type" value="Genomic_DNA"/>
</dbReference>
<keyword evidence="1" id="KW-0812">Transmembrane</keyword>
<accession>A0A7Z0J5B1</accession>
<evidence type="ECO:0000313" key="2">
    <source>
        <dbReference type="EMBL" id="NYJ18728.1"/>
    </source>
</evidence>
<gene>
    <name evidence="2" type="ORF">HNR05_000519</name>
</gene>
<evidence type="ECO:0000313" key="3">
    <source>
        <dbReference type="Proteomes" id="UP000537260"/>
    </source>
</evidence>